<feature type="chain" id="PRO_5036211574" evidence="1">
    <location>
        <begin position="22"/>
        <end position="221"/>
    </location>
</feature>
<keyword evidence="3" id="KW-1185">Reference proteome</keyword>
<gene>
    <name evidence="2" type="ORF">ONB1V03_LOCUS16900</name>
</gene>
<feature type="signal peptide" evidence="1">
    <location>
        <begin position="1"/>
        <end position="21"/>
    </location>
</feature>
<dbReference type="EMBL" id="CAJPVJ010019931">
    <property type="protein sequence ID" value="CAG2177468.1"/>
    <property type="molecule type" value="Genomic_DNA"/>
</dbReference>
<sequence>MYWIALIVYIQVLRLPRDTLCSTDEGPIIMPPWDILLYNDKCTYEYNNDRKVDLYCTYPRTNYTTLYSIKMYKNTTLLYSIDMTNNNGTGCLSTSSARQMNSTIRLNQDHVVVTIPHPTNTTMGNYSCQFHYLDITHNYQLIRYTSMRICNKKSCDQLRYGLGHCHRHGLLEEYKHGHRNRIHDQDNYSDYESCVYSANGCVQVPFVTAILGACLVMLALT</sequence>
<keyword evidence="1" id="KW-0732">Signal</keyword>
<evidence type="ECO:0000313" key="2">
    <source>
        <dbReference type="EMBL" id="CAD7660330.1"/>
    </source>
</evidence>
<name>A0A7R9MHG5_9ACAR</name>
<proteinExistence type="predicted"/>
<evidence type="ECO:0000256" key="1">
    <source>
        <dbReference type="SAM" id="SignalP"/>
    </source>
</evidence>
<dbReference type="AlphaFoldDB" id="A0A7R9MHG5"/>
<protein>
    <submittedName>
        <fullName evidence="2">Uncharacterized protein</fullName>
    </submittedName>
</protein>
<evidence type="ECO:0000313" key="3">
    <source>
        <dbReference type="Proteomes" id="UP000728032"/>
    </source>
</evidence>
<accession>A0A7R9MHG5</accession>
<dbReference type="EMBL" id="OC934756">
    <property type="protein sequence ID" value="CAD7660330.1"/>
    <property type="molecule type" value="Genomic_DNA"/>
</dbReference>
<organism evidence="2">
    <name type="scientific">Oppiella nova</name>
    <dbReference type="NCBI Taxonomy" id="334625"/>
    <lineage>
        <taxon>Eukaryota</taxon>
        <taxon>Metazoa</taxon>
        <taxon>Ecdysozoa</taxon>
        <taxon>Arthropoda</taxon>
        <taxon>Chelicerata</taxon>
        <taxon>Arachnida</taxon>
        <taxon>Acari</taxon>
        <taxon>Acariformes</taxon>
        <taxon>Sarcoptiformes</taxon>
        <taxon>Oribatida</taxon>
        <taxon>Brachypylina</taxon>
        <taxon>Oppioidea</taxon>
        <taxon>Oppiidae</taxon>
        <taxon>Oppiella</taxon>
    </lineage>
</organism>
<reference evidence="2" key="1">
    <citation type="submission" date="2020-11" db="EMBL/GenBank/DDBJ databases">
        <authorList>
            <person name="Tran Van P."/>
        </authorList>
    </citation>
    <scope>NUCLEOTIDE SEQUENCE</scope>
</reference>
<dbReference type="Proteomes" id="UP000728032">
    <property type="component" value="Unassembled WGS sequence"/>
</dbReference>